<name>A0A940XTM1_9ACTN</name>
<dbReference type="RefSeq" id="WP_210875018.1">
    <property type="nucleotide sequence ID" value="NZ_JAGPNL010000007.1"/>
</dbReference>
<comment type="caution">
    <text evidence="2">The sequence shown here is derived from an EMBL/GenBank/DDBJ whole genome shotgun (WGS) entry which is preliminary data.</text>
</comment>
<feature type="domain" description="DUF6879" evidence="1">
    <location>
        <begin position="21"/>
        <end position="189"/>
    </location>
</feature>
<protein>
    <recommendedName>
        <fullName evidence="1">DUF6879 domain-containing protein</fullName>
    </recommendedName>
</protein>
<dbReference type="InterPro" id="IPR049244">
    <property type="entry name" value="DUF6879"/>
</dbReference>
<sequence>MFESFSRGLSAYMDRPTYHADFRQVYGSGIRHLNKLERGQDFKERGFASWEAFAAGDWDRALALVQEKRDVYARQFREAERRGILERRLRVVEFPVTPYVQWELHVLRLRVELGDNIRVLDARKISDIEKDRTVPEVVILGDVAMYEVLYDGDGNAMGANRFTDPALIRETSAGFEALYERGEAFPDFFDREIAPLGPPVVAHGT</sequence>
<dbReference type="Pfam" id="PF21806">
    <property type="entry name" value="DUF6879"/>
    <property type="match status" value="1"/>
</dbReference>
<accession>A0A940XTM1</accession>
<proteinExistence type="predicted"/>
<evidence type="ECO:0000313" key="3">
    <source>
        <dbReference type="Proteomes" id="UP000677875"/>
    </source>
</evidence>
<dbReference type="Proteomes" id="UP000677875">
    <property type="component" value="Unassembled WGS sequence"/>
</dbReference>
<dbReference type="EMBL" id="JAGPNL010000007">
    <property type="protein sequence ID" value="MBQ0829403.1"/>
    <property type="molecule type" value="Genomic_DNA"/>
</dbReference>
<keyword evidence="3" id="KW-1185">Reference proteome</keyword>
<evidence type="ECO:0000313" key="2">
    <source>
        <dbReference type="EMBL" id="MBQ0829403.1"/>
    </source>
</evidence>
<reference evidence="2" key="1">
    <citation type="submission" date="2021-04" db="EMBL/GenBank/DDBJ databases">
        <title>Genome seq and assembly of Streptomyces sp. RG38.</title>
        <authorList>
            <person name="Chhetri G."/>
        </authorList>
    </citation>
    <scope>NUCLEOTIDE SEQUENCE</scope>
    <source>
        <strain evidence="2">RG38</strain>
    </source>
</reference>
<organism evidence="2 3">
    <name type="scientific">Streptomyces tagetis</name>
    <dbReference type="NCBI Taxonomy" id="2820809"/>
    <lineage>
        <taxon>Bacteria</taxon>
        <taxon>Bacillati</taxon>
        <taxon>Actinomycetota</taxon>
        <taxon>Actinomycetes</taxon>
        <taxon>Kitasatosporales</taxon>
        <taxon>Streptomycetaceae</taxon>
        <taxon>Streptomyces</taxon>
    </lineage>
</organism>
<gene>
    <name evidence="2" type="ORF">J5Y05_23355</name>
</gene>
<evidence type="ECO:0000259" key="1">
    <source>
        <dbReference type="Pfam" id="PF21806"/>
    </source>
</evidence>
<dbReference type="AlphaFoldDB" id="A0A940XTM1"/>